<keyword evidence="4" id="KW-1185">Reference proteome</keyword>
<evidence type="ECO:0000256" key="1">
    <source>
        <dbReference type="SAM" id="MobiDB-lite"/>
    </source>
</evidence>
<dbReference type="Proteomes" id="UP001163846">
    <property type="component" value="Unassembled WGS sequence"/>
</dbReference>
<feature type="signal peptide" evidence="2">
    <location>
        <begin position="1"/>
        <end position="23"/>
    </location>
</feature>
<evidence type="ECO:0000313" key="4">
    <source>
        <dbReference type="Proteomes" id="UP001163846"/>
    </source>
</evidence>
<feature type="region of interest" description="Disordered" evidence="1">
    <location>
        <begin position="287"/>
        <end position="339"/>
    </location>
</feature>
<feature type="compositionally biased region" description="Basic and acidic residues" evidence="1">
    <location>
        <begin position="311"/>
        <end position="320"/>
    </location>
</feature>
<comment type="caution">
    <text evidence="3">The sequence shown here is derived from an EMBL/GenBank/DDBJ whole genome shotgun (WGS) entry which is preliminary data.</text>
</comment>
<evidence type="ECO:0000313" key="3">
    <source>
        <dbReference type="EMBL" id="KAJ3845127.1"/>
    </source>
</evidence>
<sequence length="339" mass="37870">MPPFGRMFGLLLPLLIATPYVLSCPLAIFPSTLNGSYSEASLMEQSIDPILPSLHARNSPTPKADVTFQICNNKMTNEKAPKINPDREKFHDRDPTSNFYVPAEIHLTTRTVLNTFLGCFDYEYSNPELEYQNDFPYNIHSLPLEGAAMFINIGKTEEFELLINDRGIAGIYDTNSIHATSSLVMFPAHFTGIGVSAGGRSLDIPRRVSRISEKFLMDNNFNNLDLNPSVGDFMQSEFTIFSRARLDFKNDFPNRGDDSFDSFDFIFENFKGPVSVEVVNGVGSIREETSQDIHQGKKRARKGSQSGAGERPTKKAKENLESNADSNSVHPRPKLIEGN</sequence>
<dbReference type="EMBL" id="MU805941">
    <property type="protein sequence ID" value="KAJ3845127.1"/>
    <property type="molecule type" value="Genomic_DNA"/>
</dbReference>
<keyword evidence="2" id="KW-0732">Signal</keyword>
<evidence type="ECO:0000256" key="2">
    <source>
        <dbReference type="SAM" id="SignalP"/>
    </source>
</evidence>
<reference evidence="3" key="1">
    <citation type="submission" date="2022-08" db="EMBL/GenBank/DDBJ databases">
        <authorList>
            <consortium name="DOE Joint Genome Institute"/>
            <person name="Min B."/>
            <person name="Riley R."/>
            <person name="Sierra-Patev S."/>
            <person name="Naranjo-Ortiz M."/>
            <person name="Looney B."/>
            <person name="Konkel Z."/>
            <person name="Slot J.C."/>
            <person name="Sakamoto Y."/>
            <person name="Steenwyk J.L."/>
            <person name="Rokas A."/>
            <person name="Carro J."/>
            <person name="Camarero S."/>
            <person name="Ferreira P."/>
            <person name="Molpeceres G."/>
            <person name="Ruiz-Duenas F.J."/>
            <person name="Serrano A."/>
            <person name="Henrissat B."/>
            <person name="Drula E."/>
            <person name="Hughes K.W."/>
            <person name="Mata J.L."/>
            <person name="Ishikawa N.K."/>
            <person name="Vargas-Isla R."/>
            <person name="Ushijima S."/>
            <person name="Smith C.A."/>
            <person name="Ahrendt S."/>
            <person name="Andreopoulos W."/>
            <person name="He G."/>
            <person name="Labutti K."/>
            <person name="Lipzen A."/>
            <person name="Ng V."/>
            <person name="Sandor L."/>
            <person name="Barry K."/>
            <person name="Martinez A.T."/>
            <person name="Xiao Y."/>
            <person name="Gibbons J.G."/>
            <person name="Terashima K."/>
            <person name="Hibbett D.S."/>
            <person name="Grigoriev I.V."/>
        </authorList>
    </citation>
    <scope>NUCLEOTIDE SEQUENCE</scope>
    <source>
        <strain evidence="3">TFB9207</strain>
    </source>
</reference>
<organism evidence="3 4">
    <name type="scientific">Lentinula raphanica</name>
    <dbReference type="NCBI Taxonomy" id="153919"/>
    <lineage>
        <taxon>Eukaryota</taxon>
        <taxon>Fungi</taxon>
        <taxon>Dikarya</taxon>
        <taxon>Basidiomycota</taxon>
        <taxon>Agaricomycotina</taxon>
        <taxon>Agaricomycetes</taxon>
        <taxon>Agaricomycetidae</taxon>
        <taxon>Agaricales</taxon>
        <taxon>Marasmiineae</taxon>
        <taxon>Omphalotaceae</taxon>
        <taxon>Lentinula</taxon>
    </lineage>
</organism>
<evidence type="ECO:0008006" key="5">
    <source>
        <dbReference type="Google" id="ProtNLM"/>
    </source>
</evidence>
<gene>
    <name evidence="3" type="ORF">F5878DRAFT_655260</name>
</gene>
<dbReference type="AlphaFoldDB" id="A0AA38UKJ1"/>
<name>A0AA38UKJ1_9AGAR</name>
<protein>
    <recommendedName>
        <fullName evidence="5">Acid protease</fullName>
    </recommendedName>
</protein>
<proteinExistence type="predicted"/>
<feature type="chain" id="PRO_5041202671" description="Acid protease" evidence="2">
    <location>
        <begin position="24"/>
        <end position="339"/>
    </location>
</feature>
<accession>A0AA38UKJ1</accession>